<dbReference type="PATRIC" id="fig|1666911.3.peg.1671"/>
<comment type="similarity">
    <text evidence="1 7">Belongs to the peptidase S41A family.</text>
</comment>
<organism evidence="10 11">
    <name type="scientific">Phormidesmis priestleyi Ana</name>
    <dbReference type="NCBI Taxonomy" id="1666911"/>
    <lineage>
        <taxon>Bacteria</taxon>
        <taxon>Bacillati</taxon>
        <taxon>Cyanobacteriota</taxon>
        <taxon>Cyanophyceae</taxon>
        <taxon>Leptolyngbyales</taxon>
        <taxon>Leptolyngbyaceae</taxon>
        <taxon>Phormidesmis</taxon>
    </lineage>
</organism>
<evidence type="ECO:0000256" key="6">
    <source>
        <dbReference type="ARBA" id="ARBA00066637"/>
    </source>
</evidence>
<dbReference type="PANTHER" id="PTHR32060">
    <property type="entry name" value="TAIL-SPECIFIC PROTEASE"/>
    <property type="match status" value="1"/>
</dbReference>
<dbReference type="InterPro" id="IPR005151">
    <property type="entry name" value="Tail-specific_protease"/>
</dbReference>
<dbReference type="FunFam" id="2.30.42.10:FF:000063">
    <property type="entry name" value="Peptidase, S41 family"/>
    <property type="match status" value="1"/>
</dbReference>
<comment type="catalytic activity">
    <reaction evidence="5">
        <text>The enzyme shows specific recognition of a C-terminal tripeptide, Xaa-Yaa-Zaa, in which Xaa is preferably Ala or Leu, Yaa is preferably Ala or Tyr, and Zaa is preferably Ala, but then cleaves at a variable distance from the C-terminus. A typical cleavage is -Ala-Ala-|-Arg-Ala-Ala-Lys-Glu-Asn-Tyr-Ala-Leu-Ala-Ala.</text>
        <dbReference type="EC" id="3.4.21.102"/>
    </reaction>
</comment>
<dbReference type="GO" id="GO:0004252">
    <property type="term" value="F:serine-type endopeptidase activity"/>
    <property type="evidence" value="ECO:0007669"/>
    <property type="project" value="UniProtKB-EC"/>
</dbReference>
<reference evidence="10 11" key="1">
    <citation type="submission" date="2015-09" db="EMBL/GenBank/DDBJ databases">
        <title>Identification and resolution of microdiversity through metagenomic sequencing of parallel consortia.</title>
        <authorList>
            <person name="Nelson W.C."/>
            <person name="Romine M.F."/>
            <person name="Lindemann S.R."/>
        </authorList>
    </citation>
    <scope>NUCLEOTIDE SEQUENCE [LARGE SCALE GENOMIC DNA]</scope>
    <source>
        <strain evidence="10">Ana</strain>
    </source>
</reference>
<evidence type="ECO:0000259" key="9">
    <source>
        <dbReference type="PROSITE" id="PS50106"/>
    </source>
</evidence>
<feature type="domain" description="PDZ" evidence="9">
    <location>
        <begin position="107"/>
        <end position="177"/>
    </location>
</feature>
<dbReference type="STRING" id="1666911.HLUCCA11_02190"/>
<evidence type="ECO:0000256" key="1">
    <source>
        <dbReference type="ARBA" id="ARBA00009179"/>
    </source>
</evidence>
<dbReference type="GO" id="GO:0006508">
    <property type="term" value="P:proteolysis"/>
    <property type="evidence" value="ECO:0007669"/>
    <property type="project" value="UniProtKB-KW"/>
</dbReference>
<dbReference type="AlphaFoldDB" id="A0A0P8A2R2"/>
<dbReference type="CDD" id="cd06782">
    <property type="entry name" value="cpPDZ_CPP-like"/>
    <property type="match status" value="1"/>
</dbReference>
<dbReference type="SMART" id="SM00245">
    <property type="entry name" value="TSPc"/>
    <property type="match status" value="1"/>
</dbReference>
<protein>
    <recommendedName>
        <fullName evidence="6">C-terminal processing peptidase</fullName>
        <ecNumber evidence="6">3.4.21.102</ecNumber>
    </recommendedName>
</protein>
<evidence type="ECO:0000313" key="11">
    <source>
        <dbReference type="Proteomes" id="UP000050465"/>
    </source>
</evidence>
<dbReference type="PROSITE" id="PS50106">
    <property type="entry name" value="PDZ"/>
    <property type="match status" value="1"/>
</dbReference>
<keyword evidence="2 7" id="KW-0645">Protease</keyword>
<evidence type="ECO:0000256" key="7">
    <source>
        <dbReference type="RuleBase" id="RU004404"/>
    </source>
</evidence>
<dbReference type="Pfam" id="PF03572">
    <property type="entry name" value="Peptidase_S41"/>
    <property type="match status" value="1"/>
</dbReference>
<dbReference type="EC" id="3.4.21.102" evidence="6"/>
<dbReference type="SUPFAM" id="SSF50156">
    <property type="entry name" value="PDZ domain-like"/>
    <property type="match status" value="1"/>
</dbReference>
<dbReference type="Gene3D" id="2.30.42.10">
    <property type="match status" value="1"/>
</dbReference>
<dbReference type="InterPro" id="IPR041489">
    <property type="entry name" value="PDZ_6"/>
</dbReference>
<gene>
    <name evidence="10" type="primary">prc</name>
    <name evidence="10" type="ORF">HLUCCA11_02190</name>
</gene>
<evidence type="ECO:0000256" key="5">
    <source>
        <dbReference type="ARBA" id="ARBA00051784"/>
    </source>
</evidence>
<dbReference type="CDD" id="cd07560">
    <property type="entry name" value="Peptidase_S41_CPP"/>
    <property type="match status" value="1"/>
</dbReference>
<keyword evidence="4 7" id="KW-0720">Serine protease</keyword>
<comment type="caution">
    <text evidence="10">The sequence shown here is derived from an EMBL/GenBank/DDBJ whole genome shotgun (WGS) entry which is preliminary data.</text>
</comment>
<dbReference type="Gene3D" id="3.90.226.10">
    <property type="entry name" value="2-enoyl-CoA Hydratase, Chain A, domain 1"/>
    <property type="match status" value="1"/>
</dbReference>
<dbReference type="EMBL" id="LJZR01000002">
    <property type="protein sequence ID" value="KPQ37264.1"/>
    <property type="molecule type" value="Genomic_DNA"/>
</dbReference>
<dbReference type="InterPro" id="IPR036034">
    <property type="entry name" value="PDZ_sf"/>
</dbReference>
<dbReference type="Pfam" id="PF17820">
    <property type="entry name" value="PDZ_6"/>
    <property type="match status" value="1"/>
</dbReference>
<accession>A0A0P8A2R2</accession>
<sequence length="442" mass="47825">MAITKRGLILGATALASAAVVITGTGIHLADGQAFFKESPKELIDEVWQLIDHEYVDDSFNALDWNGVRTSYLNRTYTDQEQAYDAVREMLEQLDDPYTRFMDPQEFSSMQIDTSGELTGVGIQITQEEETKEILVVSPIEDTPASDAGMLSGDVITSIDGQSTEGMELSDAVNLIRGPVNSSVNISVMREGRPLEFELTRARIEIHPVRYSVEESPEGTVGYIRLTQFSANASDEMRNAIKELEERDVAGYVLDLRSNPGGLLFSSIDIAEMFIDEGTIVSTVDRNSVSDEEVAKNQALTDRPLVVLVDGGSASASEILSGALQDNGRAELVGTQTFGKGLVQSVRGLADGSGVAVTIAKYLTPSGRDINKLGISPDYVVEITEEERETLAKDRDKVGTLEDPQYSKAIEVLTTSIRAERSPATTVGATDQVLEPASASAE</sequence>
<evidence type="ECO:0000313" key="10">
    <source>
        <dbReference type="EMBL" id="KPQ37264.1"/>
    </source>
</evidence>
<dbReference type="SMART" id="SM00228">
    <property type="entry name" value="PDZ"/>
    <property type="match status" value="1"/>
</dbReference>
<dbReference type="Proteomes" id="UP000050465">
    <property type="component" value="Unassembled WGS sequence"/>
</dbReference>
<feature type="region of interest" description="Disordered" evidence="8">
    <location>
        <begin position="422"/>
        <end position="442"/>
    </location>
</feature>
<dbReference type="NCBIfam" id="TIGR00225">
    <property type="entry name" value="prc"/>
    <property type="match status" value="1"/>
</dbReference>
<dbReference type="Gene3D" id="3.30.750.44">
    <property type="match status" value="1"/>
</dbReference>
<dbReference type="GO" id="GO:0030288">
    <property type="term" value="C:outer membrane-bounded periplasmic space"/>
    <property type="evidence" value="ECO:0007669"/>
    <property type="project" value="TreeGrafter"/>
</dbReference>
<evidence type="ECO:0000256" key="2">
    <source>
        <dbReference type="ARBA" id="ARBA00022670"/>
    </source>
</evidence>
<evidence type="ECO:0000256" key="4">
    <source>
        <dbReference type="ARBA" id="ARBA00022825"/>
    </source>
</evidence>
<name>A0A0P8A2R2_9CYAN</name>
<dbReference type="PANTHER" id="PTHR32060:SF30">
    <property type="entry name" value="CARBOXY-TERMINAL PROCESSING PROTEASE CTPA"/>
    <property type="match status" value="1"/>
</dbReference>
<evidence type="ECO:0000256" key="3">
    <source>
        <dbReference type="ARBA" id="ARBA00022801"/>
    </source>
</evidence>
<dbReference type="InterPro" id="IPR001478">
    <property type="entry name" value="PDZ"/>
</dbReference>
<dbReference type="InterPro" id="IPR029045">
    <property type="entry name" value="ClpP/crotonase-like_dom_sf"/>
</dbReference>
<dbReference type="FunFam" id="3.90.226.10:FF:000023">
    <property type="entry name" value="Carboxyl-terminal processing protease"/>
    <property type="match status" value="1"/>
</dbReference>
<dbReference type="NCBIfam" id="NF045590">
    <property type="entry name" value="Cterm_S41_CtpC"/>
    <property type="match status" value="1"/>
</dbReference>
<dbReference type="SUPFAM" id="SSF52096">
    <property type="entry name" value="ClpP/crotonase"/>
    <property type="match status" value="1"/>
</dbReference>
<dbReference type="GO" id="GO:0007165">
    <property type="term" value="P:signal transduction"/>
    <property type="evidence" value="ECO:0007669"/>
    <property type="project" value="TreeGrafter"/>
</dbReference>
<dbReference type="InterPro" id="IPR054626">
    <property type="entry name" value="Cterm_S41_CtpC"/>
</dbReference>
<proteinExistence type="inferred from homology"/>
<dbReference type="InterPro" id="IPR004447">
    <property type="entry name" value="Peptidase_S41A"/>
</dbReference>
<keyword evidence="3 7" id="KW-0378">Hydrolase</keyword>
<evidence type="ECO:0000256" key="8">
    <source>
        <dbReference type="SAM" id="MobiDB-lite"/>
    </source>
</evidence>